<dbReference type="PRINTS" id="PR00723">
    <property type="entry name" value="SUBTILISIN"/>
</dbReference>
<dbReference type="FunFam" id="3.50.30.30:FF:000005">
    <property type="entry name" value="subtilisin-like protease SBT1.5"/>
    <property type="match status" value="1"/>
</dbReference>
<dbReference type="GO" id="GO:0006508">
    <property type="term" value="P:proteolysis"/>
    <property type="evidence" value="ECO:0007669"/>
    <property type="project" value="UniProtKB-KW"/>
</dbReference>
<dbReference type="InterPro" id="IPR041469">
    <property type="entry name" value="Subtilisin-like_FN3"/>
</dbReference>
<evidence type="ECO:0000256" key="6">
    <source>
        <dbReference type="ARBA" id="ARBA00023180"/>
    </source>
</evidence>
<dbReference type="Gene3D" id="3.50.30.30">
    <property type="match status" value="1"/>
</dbReference>
<evidence type="ECO:0000256" key="4">
    <source>
        <dbReference type="ARBA" id="ARBA00022801"/>
    </source>
</evidence>
<comment type="similarity">
    <text evidence="1 8">Belongs to the peptidase S8 family.</text>
</comment>
<dbReference type="CDD" id="cd04852">
    <property type="entry name" value="Peptidases_S8_3"/>
    <property type="match status" value="1"/>
</dbReference>
<dbReference type="Pfam" id="PF17766">
    <property type="entry name" value="fn3_6"/>
    <property type="match status" value="1"/>
</dbReference>
<keyword evidence="5 8" id="KW-0720">Serine protease</keyword>
<dbReference type="InterPro" id="IPR000209">
    <property type="entry name" value="Peptidase_S8/S53_dom"/>
</dbReference>
<accession>A0A843WLX1</accession>
<evidence type="ECO:0000259" key="9">
    <source>
        <dbReference type="Pfam" id="PF00082"/>
    </source>
</evidence>
<evidence type="ECO:0000256" key="3">
    <source>
        <dbReference type="ARBA" id="ARBA00022729"/>
    </source>
</evidence>
<proteinExistence type="inferred from homology"/>
<dbReference type="EMBL" id="NMUH01003334">
    <property type="protein sequence ID" value="MQM05034.1"/>
    <property type="molecule type" value="Genomic_DNA"/>
</dbReference>
<gene>
    <name evidence="13" type="ORF">Taro_037844</name>
</gene>
<feature type="domain" description="PA" evidence="10">
    <location>
        <begin position="388"/>
        <end position="471"/>
    </location>
</feature>
<name>A0A843WLX1_COLES</name>
<dbReference type="SUPFAM" id="SSF52743">
    <property type="entry name" value="Subtilisin-like"/>
    <property type="match status" value="1"/>
</dbReference>
<dbReference type="InterPro" id="IPR010259">
    <property type="entry name" value="S8pro/Inhibitor_I9"/>
</dbReference>
<dbReference type="Gene3D" id="3.30.70.80">
    <property type="entry name" value="Peptidase S8 propeptide/proteinase inhibitor I9"/>
    <property type="match status" value="1"/>
</dbReference>
<evidence type="ECO:0000313" key="13">
    <source>
        <dbReference type="EMBL" id="MQM05034.1"/>
    </source>
</evidence>
<feature type="domain" description="Subtilisin-like protease fibronectin type-III" evidence="12">
    <location>
        <begin position="673"/>
        <end position="768"/>
    </location>
</feature>
<comment type="caution">
    <text evidence="13">The sequence shown here is derived from an EMBL/GenBank/DDBJ whole genome shotgun (WGS) entry which is preliminary data.</text>
</comment>
<dbReference type="Gene3D" id="3.40.50.200">
    <property type="entry name" value="Peptidase S8/S53 domain"/>
    <property type="match status" value="1"/>
</dbReference>
<dbReference type="Gene3D" id="2.60.40.2310">
    <property type="match status" value="1"/>
</dbReference>
<dbReference type="Pfam" id="PF05922">
    <property type="entry name" value="Inhibitor_I9"/>
    <property type="match status" value="1"/>
</dbReference>
<protein>
    <submittedName>
        <fullName evidence="13">Uncharacterized protein</fullName>
    </submittedName>
</protein>
<feature type="active site" description="Charge relay system" evidence="7 8">
    <location>
        <position position="230"/>
    </location>
</feature>
<dbReference type="OrthoDB" id="206201at2759"/>
<feature type="active site" description="Charge relay system" evidence="7 8">
    <location>
        <position position="559"/>
    </location>
</feature>
<dbReference type="InterPro" id="IPR036852">
    <property type="entry name" value="Peptidase_S8/S53_dom_sf"/>
</dbReference>
<keyword evidence="2 8" id="KW-0645">Protease</keyword>
<dbReference type="Pfam" id="PF00082">
    <property type="entry name" value="Peptidase_S8"/>
    <property type="match status" value="1"/>
</dbReference>
<evidence type="ECO:0000259" key="10">
    <source>
        <dbReference type="Pfam" id="PF02225"/>
    </source>
</evidence>
<feature type="active site" description="Charge relay system" evidence="7 8">
    <location>
        <position position="175"/>
    </location>
</feature>
<evidence type="ECO:0000256" key="1">
    <source>
        <dbReference type="ARBA" id="ARBA00011073"/>
    </source>
</evidence>
<keyword evidence="4 8" id="KW-0378">Hydrolase</keyword>
<dbReference type="InterPro" id="IPR037045">
    <property type="entry name" value="S8pro/Inhibitor_I9_sf"/>
</dbReference>
<dbReference type="InterPro" id="IPR034197">
    <property type="entry name" value="Peptidases_S8_3"/>
</dbReference>
<dbReference type="Proteomes" id="UP000652761">
    <property type="component" value="Unassembled WGS sequence"/>
</dbReference>
<organism evidence="13 14">
    <name type="scientific">Colocasia esculenta</name>
    <name type="common">Wild taro</name>
    <name type="synonym">Arum esculentum</name>
    <dbReference type="NCBI Taxonomy" id="4460"/>
    <lineage>
        <taxon>Eukaryota</taxon>
        <taxon>Viridiplantae</taxon>
        <taxon>Streptophyta</taxon>
        <taxon>Embryophyta</taxon>
        <taxon>Tracheophyta</taxon>
        <taxon>Spermatophyta</taxon>
        <taxon>Magnoliopsida</taxon>
        <taxon>Liliopsida</taxon>
        <taxon>Araceae</taxon>
        <taxon>Aroideae</taxon>
        <taxon>Colocasieae</taxon>
        <taxon>Colocasia</taxon>
    </lineage>
</organism>
<dbReference type="InterPro" id="IPR046450">
    <property type="entry name" value="PA_dom_sf"/>
</dbReference>
<evidence type="ECO:0000259" key="11">
    <source>
        <dbReference type="Pfam" id="PF05922"/>
    </source>
</evidence>
<evidence type="ECO:0000256" key="2">
    <source>
        <dbReference type="ARBA" id="ARBA00022670"/>
    </source>
</evidence>
<evidence type="ECO:0000256" key="8">
    <source>
        <dbReference type="PROSITE-ProRule" id="PRU01240"/>
    </source>
</evidence>
<evidence type="ECO:0000259" key="12">
    <source>
        <dbReference type="Pfam" id="PF17766"/>
    </source>
</evidence>
<dbReference type="AlphaFoldDB" id="A0A843WLX1"/>
<dbReference type="CDD" id="cd02120">
    <property type="entry name" value="PA_subtilisin_like"/>
    <property type="match status" value="1"/>
</dbReference>
<sequence length="776" mass="81203">MHSKHMAMTQRKPFSRPPFCAILISLLFLYAPMRAVLGSRHGLGEGSGHGDTASQLRTYIVHVQQPVDVAAFSGPEERNAWYRSFLPLDLAAEGGGIGEPRWVHSYHEVLSGFAARLTEEEVAAMKKKEGFLHAYPDVVLPLATTHTPEFLGLHVGSGLWAGGGQGKGLIVGMIDSGYTSGYPSFNDEGMPPPPSRWKGSCPNPIYCNKKVIGARTFIAGDDAPTDEIGHGTHTASTVAGSFVRDANLLGNANGTASGVAPRAHLAIYKVCNQDGCETSNVVAAMDAAVADGVDVLSISIGGSSTPFFSDGIAIAAFGATKKGVFVSCSAGNDGPSWETVVNDAPWILTVGASTIDRSIVSAVKLGDGSKYEGESAFQPSNFTHDLLPLVFPGNESFFCPTDFMEGADVKGKVVVCDIGGLTPTVTKGANVLQAGGAAMILVNGEFEGNTTEAVVHVLPASHVTFADGSKIKAYIKSSSNPRASISFEGTKLGSASSRPSPAVASFSSRGPSLTNSAGILKPDVIGPGVNILAAWPFPVEPPKGQPITKHFFNFLSGTSMSTPHLSGVAVLLKGAHPDWSPAAIKSAIMTTSYVRGNDGEPIKDEWLQKATIFAMGAGHVNVTRAADPGLVYDLSTSDYVAYICGLGYSDEEVTAIVGQVDACSTVKSTPTAQLNYPSISVNLLKSPTVSVNRTVTNVGVASETYKVEVEEPAGTTVSVNPQTLSFSAVKEKQSFTVTITKHGNATGLFEGSLRWVSAKHSVRSPIAVIVPQKTSG</sequence>
<dbReference type="InterPro" id="IPR003137">
    <property type="entry name" value="PA_domain"/>
</dbReference>
<feature type="domain" description="Peptidase S8/S53" evidence="9">
    <location>
        <begin position="166"/>
        <end position="597"/>
    </location>
</feature>
<dbReference type="PANTHER" id="PTHR10795">
    <property type="entry name" value="PROPROTEIN CONVERTASE SUBTILISIN/KEXIN"/>
    <property type="match status" value="1"/>
</dbReference>
<evidence type="ECO:0000313" key="14">
    <source>
        <dbReference type="Proteomes" id="UP000652761"/>
    </source>
</evidence>
<evidence type="ECO:0000256" key="7">
    <source>
        <dbReference type="PIRSR" id="PIRSR615500-1"/>
    </source>
</evidence>
<keyword evidence="14" id="KW-1185">Reference proteome</keyword>
<feature type="domain" description="Inhibitor I9" evidence="11">
    <location>
        <begin position="58"/>
        <end position="142"/>
    </location>
</feature>
<dbReference type="Pfam" id="PF02225">
    <property type="entry name" value="PA"/>
    <property type="match status" value="1"/>
</dbReference>
<dbReference type="InterPro" id="IPR015500">
    <property type="entry name" value="Peptidase_S8_subtilisin-rel"/>
</dbReference>
<keyword evidence="6" id="KW-0325">Glycoprotein</keyword>
<keyword evidence="3" id="KW-0732">Signal</keyword>
<reference evidence="13" key="1">
    <citation type="submission" date="2017-07" db="EMBL/GenBank/DDBJ databases">
        <title>Taro Niue Genome Assembly and Annotation.</title>
        <authorList>
            <person name="Atibalentja N."/>
            <person name="Keating K."/>
            <person name="Fields C.J."/>
        </authorList>
    </citation>
    <scope>NUCLEOTIDE SEQUENCE</scope>
    <source>
        <strain evidence="13">Niue_2</strain>
        <tissue evidence="13">Leaf</tissue>
    </source>
</reference>
<dbReference type="GO" id="GO:0004252">
    <property type="term" value="F:serine-type endopeptidase activity"/>
    <property type="evidence" value="ECO:0007669"/>
    <property type="project" value="UniProtKB-UniRule"/>
</dbReference>
<dbReference type="SUPFAM" id="SSF52025">
    <property type="entry name" value="PA domain"/>
    <property type="match status" value="1"/>
</dbReference>
<dbReference type="InterPro" id="IPR045051">
    <property type="entry name" value="SBT"/>
</dbReference>
<dbReference type="PROSITE" id="PS51892">
    <property type="entry name" value="SUBTILASE"/>
    <property type="match status" value="1"/>
</dbReference>
<evidence type="ECO:0000256" key="5">
    <source>
        <dbReference type="ARBA" id="ARBA00022825"/>
    </source>
</evidence>